<dbReference type="Gene3D" id="2.40.370.10">
    <property type="entry name" value="AttH-like domain"/>
    <property type="match status" value="1"/>
</dbReference>
<evidence type="ECO:0000259" key="1">
    <source>
        <dbReference type="Pfam" id="PF07143"/>
    </source>
</evidence>
<dbReference type="InterPro" id="IPR010791">
    <property type="entry name" value="AttH_dom"/>
</dbReference>
<dbReference type="InterPro" id="IPR023374">
    <property type="entry name" value="AttH-like_dom_sf"/>
</dbReference>
<name>B2IKH7_BEII9</name>
<sequence>MTSCDFLRSFDVRNPRIGTTREEWAPHAAMSAKTFEWWYMTTYLHDDLGNAYFYFLCLSAFQGEAYQRNVTGRTAPEGTTVLSIASLFSHYASERVWPSMRVPFTPTDSLFDPSSNCVRVDAGDGTNVSWSFGQDAMKLSHNTSEGVSLEAAITGLDTVLWHQDHAGEKHGIEGFIQQGAEDDFSFYYSLPRAHLTGTLTLPSEAGAPAKRSVSGRAWIDRQWGDFATLFWEWSSFRFQSGASVHIYNFYNGHQEAVYQDADGGVHRLKDKVIVRQNGYVKSPNIGNWVSWGWTYEFPIEIEGSRRFTVKPFGARDFMEYPTLQTQVPVQLNGYGLFEGAGALIDDETGNVVGVSINESADIRAMQNGPYEKNQN</sequence>
<dbReference type="OrthoDB" id="9770826at2"/>
<accession>B2IKH7</accession>
<reference evidence="2 3" key="2">
    <citation type="journal article" date="2010" name="J. Bacteriol.">
        <title>Complete genome sequence of Beijerinckia indica subsp. indica.</title>
        <authorList>
            <person name="Tamas I."/>
            <person name="Dedysh S.N."/>
            <person name="Liesack W."/>
            <person name="Stott M.B."/>
            <person name="Alam M."/>
            <person name="Murrell J.C."/>
            <person name="Dunfield P.F."/>
        </authorList>
    </citation>
    <scope>NUCLEOTIDE SEQUENCE [LARGE SCALE GENOMIC DNA]</scope>
    <source>
        <strain evidence="3">ATCC 9039 / DSM 1715 / NCIMB 8712</strain>
    </source>
</reference>
<dbReference type="AlphaFoldDB" id="B2IKH7"/>
<dbReference type="Pfam" id="PF07143">
    <property type="entry name" value="CrtC"/>
    <property type="match status" value="1"/>
</dbReference>
<dbReference type="KEGG" id="bid:Bind_2888"/>
<dbReference type="PANTHER" id="PTHR38591:SF1">
    <property type="entry name" value="BLL1000 PROTEIN"/>
    <property type="match status" value="1"/>
</dbReference>
<gene>
    <name evidence="2" type="ordered locus">Bind_2888</name>
</gene>
<proteinExistence type="predicted"/>
<feature type="domain" description="AttH" evidence="1">
    <location>
        <begin position="36"/>
        <end position="225"/>
    </location>
</feature>
<dbReference type="SUPFAM" id="SSF159245">
    <property type="entry name" value="AttH-like"/>
    <property type="match status" value="1"/>
</dbReference>
<evidence type="ECO:0000313" key="3">
    <source>
        <dbReference type="Proteomes" id="UP000001695"/>
    </source>
</evidence>
<organism evidence="2 3">
    <name type="scientific">Beijerinckia indica subsp. indica (strain ATCC 9039 / DSM 1715 / NCIMB 8712)</name>
    <dbReference type="NCBI Taxonomy" id="395963"/>
    <lineage>
        <taxon>Bacteria</taxon>
        <taxon>Pseudomonadati</taxon>
        <taxon>Pseudomonadota</taxon>
        <taxon>Alphaproteobacteria</taxon>
        <taxon>Hyphomicrobiales</taxon>
        <taxon>Beijerinckiaceae</taxon>
        <taxon>Beijerinckia</taxon>
    </lineage>
</organism>
<dbReference type="Proteomes" id="UP000001695">
    <property type="component" value="Chromosome"/>
</dbReference>
<dbReference type="HOGENOM" id="CLU_737056_0_0_5"/>
<reference evidence="3" key="1">
    <citation type="submission" date="2008-03" db="EMBL/GenBank/DDBJ databases">
        <title>Complete sequence of chromosome of Beijerinckia indica subsp. indica ATCC 9039.</title>
        <authorList>
            <consortium name="US DOE Joint Genome Institute"/>
            <person name="Copeland A."/>
            <person name="Lucas S."/>
            <person name="Lapidus A."/>
            <person name="Glavina del Rio T."/>
            <person name="Dalin E."/>
            <person name="Tice H."/>
            <person name="Bruce D."/>
            <person name="Goodwin L."/>
            <person name="Pitluck S."/>
            <person name="LaButti K."/>
            <person name="Schmutz J."/>
            <person name="Larimer F."/>
            <person name="Land M."/>
            <person name="Hauser L."/>
            <person name="Kyrpides N."/>
            <person name="Mikhailova N."/>
            <person name="Dunfield P.F."/>
            <person name="Dedysh S.N."/>
            <person name="Liesack W."/>
            <person name="Saw J.H."/>
            <person name="Alam M."/>
            <person name="Chen Y."/>
            <person name="Murrell J.C."/>
            <person name="Richardson P."/>
        </authorList>
    </citation>
    <scope>NUCLEOTIDE SEQUENCE [LARGE SCALE GENOMIC DNA]</scope>
    <source>
        <strain evidence="3">ATCC 9039 / DSM 1715 / NCIMB 8712</strain>
    </source>
</reference>
<dbReference type="RefSeq" id="WP_012385808.1">
    <property type="nucleotide sequence ID" value="NC_010581.1"/>
</dbReference>
<dbReference type="PANTHER" id="PTHR38591">
    <property type="entry name" value="HYDROLASE"/>
    <property type="match status" value="1"/>
</dbReference>
<dbReference type="EMBL" id="CP001016">
    <property type="protein sequence ID" value="ACB96457.1"/>
    <property type="molecule type" value="Genomic_DNA"/>
</dbReference>
<keyword evidence="3" id="KW-1185">Reference proteome</keyword>
<dbReference type="eggNOG" id="COG5621">
    <property type="taxonomic scope" value="Bacteria"/>
</dbReference>
<protein>
    <recommendedName>
        <fullName evidence="1">AttH domain-containing protein</fullName>
    </recommendedName>
</protein>
<evidence type="ECO:0000313" key="2">
    <source>
        <dbReference type="EMBL" id="ACB96457.1"/>
    </source>
</evidence>